<dbReference type="OrthoDB" id="1115630at2"/>
<dbReference type="Pfam" id="PF13715">
    <property type="entry name" value="CarbopepD_reg_2"/>
    <property type="match status" value="1"/>
</dbReference>
<name>A0A1H2CH81_MUCMA</name>
<accession>A0A1H2CH81</accession>
<gene>
    <name evidence="1" type="ORF">SAMN05216490_5050</name>
</gene>
<keyword evidence="2" id="KW-1185">Reference proteome</keyword>
<dbReference type="EMBL" id="LT629740">
    <property type="protein sequence ID" value="SDT69679.1"/>
    <property type="molecule type" value="Genomic_DNA"/>
</dbReference>
<dbReference type="InterPro" id="IPR008969">
    <property type="entry name" value="CarboxyPept-like_regulatory"/>
</dbReference>
<dbReference type="STRING" id="652787.SAMN05216490_5050"/>
<sequence>MKHIIGILFLFITVTAFAQKQEKPLVQFTGIVHNADSSLVIVPYVNITNTNSQKTAYVTNYEGYFSFVAHEQDTLRFTCVGYAPTTVVIPANVNKSYTVQVNLKPQIINLPTFHVFPWATTDEFKKDFVAMKVADDDLEIAKKNVSKATLTALISTLARDGQEIGDANYQGLNSSIMNSHSITPNPLLNPLAWGSFINQITQGDKSRQSNGD</sequence>
<evidence type="ECO:0000313" key="2">
    <source>
        <dbReference type="Proteomes" id="UP000199679"/>
    </source>
</evidence>
<dbReference type="RefSeq" id="WP_091379955.1">
    <property type="nucleotide sequence ID" value="NZ_LT629740.1"/>
</dbReference>
<organism evidence="1 2">
    <name type="scientific">Mucilaginibacter mallensis</name>
    <dbReference type="NCBI Taxonomy" id="652787"/>
    <lineage>
        <taxon>Bacteria</taxon>
        <taxon>Pseudomonadati</taxon>
        <taxon>Bacteroidota</taxon>
        <taxon>Sphingobacteriia</taxon>
        <taxon>Sphingobacteriales</taxon>
        <taxon>Sphingobacteriaceae</taxon>
        <taxon>Mucilaginibacter</taxon>
    </lineage>
</organism>
<dbReference type="SUPFAM" id="SSF49464">
    <property type="entry name" value="Carboxypeptidase regulatory domain-like"/>
    <property type="match status" value="1"/>
</dbReference>
<evidence type="ECO:0000313" key="1">
    <source>
        <dbReference type="EMBL" id="SDT69679.1"/>
    </source>
</evidence>
<dbReference type="AlphaFoldDB" id="A0A1H2CH81"/>
<dbReference type="Proteomes" id="UP000199679">
    <property type="component" value="Chromosome I"/>
</dbReference>
<proteinExistence type="predicted"/>
<reference evidence="1 2" key="1">
    <citation type="submission" date="2016-10" db="EMBL/GenBank/DDBJ databases">
        <authorList>
            <person name="de Groot N.N."/>
        </authorList>
    </citation>
    <scope>NUCLEOTIDE SEQUENCE [LARGE SCALE GENOMIC DNA]</scope>
    <source>
        <strain evidence="1 2">MP1X4</strain>
    </source>
</reference>
<protein>
    <submittedName>
        <fullName evidence="1">CarboxypepD_reg-like domain-containing protein</fullName>
    </submittedName>
</protein>